<feature type="domain" description="DUF11" evidence="1">
    <location>
        <begin position="989"/>
        <end position="1107"/>
    </location>
</feature>
<protein>
    <submittedName>
        <fullName evidence="2">Autotransporter adhesin</fullName>
    </submittedName>
</protein>
<dbReference type="PANTHER" id="PTHR34819">
    <property type="entry name" value="LARGE CYSTEINE-RICH PERIPLASMIC PROTEIN OMCB"/>
    <property type="match status" value="1"/>
</dbReference>
<dbReference type="GeneID" id="93348343"/>
<dbReference type="InterPro" id="IPR001434">
    <property type="entry name" value="OmcB-like_DUF11"/>
</dbReference>
<evidence type="ECO:0000313" key="3">
    <source>
        <dbReference type="Proteomes" id="UP000254400"/>
    </source>
</evidence>
<feature type="domain" description="DUF11" evidence="1">
    <location>
        <begin position="1119"/>
        <end position="1223"/>
    </location>
</feature>
<feature type="domain" description="DUF11" evidence="1">
    <location>
        <begin position="1376"/>
        <end position="1478"/>
    </location>
</feature>
<feature type="domain" description="DUF11" evidence="1">
    <location>
        <begin position="863"/>
        <end position="974"/>
    </location>
</feature>
<feature type="domain" description="DUF11" evidence="1">
    <location>
        <begin position="2655"/>
        <end position="2758"/>
    </location>
</feature>
<dbReference type="Gene3D" id="2.60.40.740">
    <property type="match status" value="18"/>
</dbReference>
<feature type="domain" description="DUF11" evidence="1">
    <location>
        <begin position="607"/>
        <end position="709"/>
    </location>
</feature>
<feature type="domain" description="DUF11" evidence="1">
    <location>
        <begin position="2527"/>
        <end position="2611"/>
    </location>
</feature>
<dbReference type="InterPro" id="IPR008966">
    <property type="entry name" value="Adhesion_dom_sf"/>
</dbReference>
<evidence type="ECO:0000313" key="2">
    <source>
        <dbReference type="EMBL" id="SUA72083.1"/>
    </source>
</evidence>
<dbReference type="EMBL" id="UGSC01000001">
    <property type="protein sequence ID" value="SUA72083.1"/>
    <property type="molecule type" value="Genomic_DNA"/>
</dbReference>
<dbReference type="InterPro" id="IPR051172">
    <property type="entry name" value="Chlamydia_OmcB"/>
</dbReference>
<feature type="domain" description="DUF11" evidence="1">
    <location>
        <begin position="1503"/>
        <end position="1591"/>
    </location>
</feature>
<dbReference type="NCBIfam" id="TIGR01451">
    <property type="entry name" value="B_ant_repeat"/>
    <property type="match status" value="25"/>
</dbReference>
<feature type="domain" description="DUF11" evidence="1">
    <location>
        <begin position="3039"/>
        <end position="3141"/>
    </location>
</feature>
<dbReference type="RefSeq" id="WP_019688778.1">
    <property type="nucleotide sequence ID" value="NZ_CP036496.1"/>
</dbReference>
<dbReference type="Proteomes" id="UP000254400">
    <property type="component" value="Unassembled WGS sequence"/>
</dbReference>
<dbReference type="InterPro" id="IPR047589">
    <property type="entry name" value="DUF11_rpt"/>
</dbReference>
<gene>
    <name evidence="2" type="ORF">NCTC10343_05036</name>
</gene>
<accession>A0A378Y5R0</accession>
<dbReference type="SUPFAM" id="SSF49401">
    <property type="entry name" value="Bacterial adhesins"/>
    <property type="match status" value="2"/>
</dbReference>
<feature type="domain" description="DUF11" evidence="1">
    <location>
        <begin position="1758"/>
        <end position="1860"/>
    </location>
</feature>
<feature type="domain" description="DUF11" evidence="1">
    <location>
        <begin position="1631"/>
        <end position="1734"/>
    </location>
</feature>
<organism evidence="2 3">
    <name type="scientific">Paenibacillus polymyxa</name>
    <name type="common">Bacillus polymyxa</name>
    <dbReference type="NCBI Taxonomy" id="1406"/>
    <lineage>
        <taxon>Bacteria</taxon>
        <taxon>Bacillati</taxon>
        <taxon>Bacillota</taxon>
        <taxon>Bacilli</taxon>
        <taxon>Bacillales</taxon>
        <taxon>Paenibacillaceae</taxon>
        <taxon>Paenibacillus</taxon>
    </lineage>
</organism>
<feature type="domain" description="DUF11" evidence="1">
    <location>
        <begin position="2911"/>
        <end position="3013"/>
    </location>
</feature>
<proteinExistence type="predicted"/>
<sequence>MAFIQRYATNQTGAITFIGNTLGLARSASVGVPGTATSIGAFITTNTASRFGTYPFGTTSAFASNSSTAFLVLPAGSTVLYAELIWGGSYANGSTNVLSSASNPITFQTPALSTTVSPESATSVNVTSLSTYVRTANVTNLVIQGGAGAYTVGNVTGTITVPDSTNTNHAGWTLAVVYNNPSLPFRNLSLRVGGEGVSSATGSVNVVVSGFATPVQGTLRGRALISAQEGDVDITGDRALFGPTTSSLTALSGPNNFSTNFFASQINGDDGTLVTTGSFGTTNAVNGTPGTQVTGGRQGWDITNVDISSTLLNSQTSGVLQLTTNGDIYTVNANAIQIDINAPLVTLTKTASSTGLVIGDTVTYTVNISNTGLVSASNTVLTDTIPAGATFVPGSVIVAGTAQPTANPATGITVGSVAPSSTVTITFRATVTSLPANAQLGNQASAAFSFQTVPGGPVISGNVPSNTASTPIYQPVIGIVKSANTSAATVGDTITYTFQISNTGSIAANLNFTESIPAGSSFVPGSVTIGGSSVPAANPAAGFSVGTINTGSTIPVTFQTLVNAVPASGNLIDQATYTYTFTPPDGRILNGNGTSNTLTIPVSSPNVTVTKASSLAAAAVGETVQFTITATNNGIANVTNVVVTDPLPSGVAFVPGSVTINGTPATTASPVTGIPIGTLAPGASVTIVFRAAINSLPSPAQINNRAIVSFTSGAFTGSSLSNLVAIPVVIAAPTITKSASSNRASVGGTITYSFLIANTGTAVLNTTLTETVPAGSTFIPGSVIVGGSSVPGANPNTGIPVGTVNPGAQITVSFRTTVDSLPPGGGLNDQGQLQYSYQLQDGRTLSGTLLSNIVSVSISLPNVAVTKSAGFTSVSVGETLTYSVNAVNNGIDPITNALITDPLPSSVSFVPGSVTVGGSPVSTADPRSGIPVGNISAGASVLVSYAVLVNSVPSVQPLQNTASVSFTSGTFTGTSQTNTVAVPVYQPRISVAKSASTTAATIGDTILYTLSVTNSGNYNASVTLTDAIPSGSTFIENSVVINGVSQPGASPAAGIFIGTVSPQSPITLTFQTVVTSLPTPSVLTDQANAAISFTLPDGRVRTDSSSSNVLSIPVSAPNVSISKTADRSTAIPGDSVLYTLTVLNNGIQAVNNVVVSDPIPPGSQFTAGSVTLNGIAVANGDPALGIPVGSIAPGGGATITFRVTVSSPLPSPPQLTNQARVSYTSGAFSGVSVSNPVTVAVNAPVLTVSKIADPLQATVGDIVTYSVAVTNNGNIAAAATLTDNIPTGSALVPNSVVVNGTPAPGASPATGLSIGSIAPGATTQTTFQVVITSVPLPPQLTDQANISFSFQPPDGRIVNGNVSSNIVTIPVSSPNVQVSKSTSATDAVPGDTITYTITATNSGIAIVTDVRVTDTIPTGSSFVPGSVIVNGTTLPSASPVTGIPVGSIAAGASATVTFSVSVNSLPDPPQLSDQATVSFTSGTLNFTSLSNTVVVPVYQPIINLVKTANMSQATVGDTVVYTLTAQNTGNLAATATFTDAIPSGSSFIPNSVTVNGLPVAGANPQTGVVVGNIAAGSSVALTFQVVINAVPTGLGLLNQGSATFTFQPPDGRTLNGSVQSNPVFIPVSNPDVTVTKTVNQTSVAFGDTITYTITAANNGITPVTGTVFIDPIADGTTFVPNSVQVNGVTIPGANIATGVSVGTVPSASSATVTFQATVTSLPASGLSTDQATVSFNSGAFAGQSVSNQVSLPVFQPILNVTNTLSADRATVGNTLGFIITVTNTGNAPAETVVLDLLSSSLSLNQNSVLVNGAPIPGADPITGINIGSVAPGATVTVSFSAVVISVPPGSILTNQATVNYTFQLPDGRTLTGSGAALPVSIPISSPNVTVTKAADVAVAVVGDSVPYVITAFNNGLDPVTGVIVTDTIPFGTAFVPGSVTINGTPVVTANPQNGIPVGTLGAGGGATIRFLLNVQSLPSPASITNEATVSFTSGVFNGFSVSNPVTIPVYQPIVTVSKSAGTGRATVGDTVTYTFSVTNSGNIGADTVLTDPIPAGAAFIPNSVVINGTAAPGSDPTVGIPLGIIGAATTVALTFQAVITSLPASGTLVNQATAAFSYQPPDGRVLTGSAVSPAVTVSVSSPDVDVIKTASATVAVVGDTITYTVVATNNGISPVVNAVVSDPLPPGTSFVPGSVTVNSTSVPAASPISGIPVGTIAVGGSAAVTFQVSVASLPQPPQITNQATVSFTSGALTSSSQSDPVTLPVYQPIIGLTKTANTINTQIGSTLVYTLTLTNTGNIAVLPVLSDNIPVGSELLPNSVVVNGILVPGASPVTGITLGSLAPSGSITVSFQTIVSSLPTPPILTDQGQVNFTYSPPDGRVLSGTVTSNTVNVAVSAPNIQVTKTSSLAAAVVGDTIRYTLSITNSGVDSVTDTVVTDTIPAGTSFVPGSVLIDGVPFPNASPIAGIVIGNVAPGNTFIVSFQTSVQSLPQPPLLTDIASVTFTSGTFTGTAFSDPLIVPVFQPLITLTKASSTVNASVGDTLTYTITAVNNGNIAAALTISDNIPAGSSFLANSVSIAGSPQPGVSIETGVPVGSVLPGGTVSVTFQTVINALPNPQVLVDQASGSFTFQPPDGRTVSGSVVSNTVSISVSSPDVSIVKGTAATDAIVGDIITYTLAVSNNGISTANNIVVSDVIAAGSSFVNGSVTVNGTSFPDGNPGFGIAIGTLTPGAVTTVTFQVRVDFLPAPAQLTNQASVSFTSGAFTGSSISNVVTIPVFQPILTAVKTSSTNNATIGDIITYTIVVSNTGNIAASTTVSDNIPDGSVFLPNTVSINGIAAPGASPVSGIPTPAIAPGQSATVTFQVLVSSIPTAVLLVDQAEVGYRFNAPDGREASGFHLSNIVEVAVSPLDITLSKSVSSPFATTGNTLTYELVIHNEDADTVQNARLLDTLPEDIEFITDSVQINGSTVAGIDPNDGIPLPSLEANTKTLISFEVRIAATEQPGPRTNQARLLLTNGEESSAILSNPVTVAILQPVVNLTKLTNTEIAHPGQSVTYSIIAENTGNIGAFGLLADLLPPDLSFVPGSVSVNGVAQYGASPEQGITLGAIAPGEKTTTVFSALVVRVPESGLLENQASLTYSYQLPDGRSLDQQTTSPSVSVKVAAADQGALSAVLHTTVSTVALGDAVPYQLTLVNDGGSVVTDIVLADYVPSGTIINPDSLKINGSPSASSKPGEPLFIGSLQAGQTINVSYTVIVQSLPVGGRLNNNVRLQYADSGGASEVTSNTVTVAVFDPQLSANISTENKEALAGETLTYTVLLHNFGNITSEVILQNFIPAGTLYIPGSIQLDGQSLAEADPAVGVSLGSVEPGQSLTLTYQVTVSEAPPSGYIVNQAAFTYSFTLPGGRIVPGTLTTNTVTIPVVFPLLELVKQVNTHDASVGDTLTFTIQITNKGGISAQYPLFTDPLPHGLVYVPNSLTIQEKAQPGANPGTGITLPDIAPGETLTLTLQAQIREAPADGTFSNQATIEYTSRRSGGETLQETAQTNTVGVAVIAAIPKLTLSSSALRVGQEDTLSFTVQVENIGNTPLEELLLTAPFSAEDFLVLRTVTVNSVPIPHPNLLQGIPLGQLDPDHKAVIVFSFDIESALRAYLIAQAILRYQFRYPDGRVEKQSASSNTIFVEMADFDGSLE</sequence>
<feature type="domain" description="DUF11" evidence="1">
    <location>
        <begin position="3301"/>
        <end position="3398"/>
    </location>
</feature>
<dbReference type="Pfam" id="PF01345">
    <property type="entry name" value="DUF11"/>
    <property type="match status" value="23"/>
</dbReference>
<feature type="domain" description="DUF11" evidence="1">
    <location>
        <begin position="1888"/>
        <end position="1990"/>
    </location>
</feature>
<feature type="domain" description="DUF11" evidence="1">
    <location>
        <begin position="2143"/>
        <end position="2247"/>
    </location>
</feature>
<feature type="domain" description="DUF11" evidence="1">
    <location>
        <begin position="1246"/>
        <end position="1347"/>
    </location>
</feature>
<dbReference type="InterPro" id="IPR013783">
    <property type="entry name" value="Ig-like_fold"/>
</dbReference>
<dbReference type="PANTHER" id="PTHR34819:SF3">
    <property type="entry name" value="CELL SURFACE PROTEIN"/>
    <property type="match status" value="1"/>
</dbReference>
<evidence type="ECO:0000259" key="1">
    <source>
        <dbReference type="Pfam" id="PF01345"/>
    </source>
</evidence>
<feature type="domain" description="DUF11" evidence="1">
    <location>
        <begin position="3178"/>
        <end position="3287"/>
    </location>
</feature>
<feature type="domain" description="DUF11" evidence="1">
    <location>
        <begin position="346"/>
        <end position="446"/>
    </location>
</feature>
<name>A0A378Y5R0_PAEPO</name>
<dbReference type="Gene3D" id="2.60.40.10">
    <property type="entry name" value="Immunoglobulins"/>
    <property type="match status" value="1"/>
</dbReference>
<feature type="domain" description="DUF11" evidence="1">
    <location>
        <begin position="2400"/>
        <end position="2501"/>
    </location>
</feature>
<feature type="domain" description="DUF11" evidence="1">
    <location>
        <begin position="3427"/>
        <end position="3531"/>
    </location>
</feature>
<feature type="domain" description="DUF11" evidence="1">
    <location>
        <begin position="2015"/>
        <end position="2114"/>
    </location>
</feature>
<feature type="domain" description="DUF11" evidence="1">
    <location>
        <begin position="2785"/>
        <end position="2869"/>
    </location>
</feature>
<feature type="domain" description="DUF11" evidence="1">
    <location>
        <begin position="478"/>
        <end position="585"/>
    </location>
</feature>
<reference evidence="2 3" key="1">
    <citation type="submission" date="2018-06" db="EMBL/GenBank/DDBJ databases">
        <authorList>
            <consortium name="Pathogen Informatics"/>
            <person name="Doyle S."/>
        </authorList>
    </citation>
    <scope>NUCLEOTIDE SEQUENCE [LARGE SCALE GENOMIC DNA]</scope>
    <source>
        <strain evidence="2 3">NCTC10343</strain>
    </source>
</reference>